<gene>
    <name evidence="1" type="ORF">SAMN05444370_11913</name>
</gene>
<accession>A0A1H4F8E9</accession>
<dbReference type="Proteomes" id="UP000198703">
    <property type="component" value="Unassembled WGS sequence"/>
</dbReference>
<dbReference type="STRING" id="89524.SAMN05444370_11913"/>
<dbReference type="EMBL" id="FNQM01000019">
    <property type="protein sequence ID" value="SEA93068.1"/>
    <property type="molecule type" value="Genomic_DNA"/>
</dbReference>
<dbReference type="AlphaFoldDB" id="A0A1H4F8E9"/>
<keyword evidence="2" id="KW-1185">Reference proteome</keyword>
<evidence type="ECO:0000313" key="2">
    <source>
        <dbReference type="Proteomes" id="UP000198703"/>
    </source>
</evidence>
<proteinExistence type="predicted"/>
<reference evidence="1 2" key="1">
    <citation type="submission" date="2016-10" db="EMBL/GenBank/DDBJ databases">
        <authorList>
            <person name="de Groot N.N."/>
        </authorList>
    </citation>
    <scope>NUCLEOTIDE SEQUENCE [LARGE SCALE GENOMIC DNA]</scope>
    <source>
        <strain evidence="1 2">DSM 15345</strain>
    </source>
</reference>
<evidence type="ECO:0000313" key="1">
    <source>
        <dbReference type="EMBL" id="SEA93068.1"/>
    </source>
</evidence>
<name>A0A1H4F8E9_9RHOB</name>
<protein>
    <submittedName>
        <fullName evidence="1">Uncharacterized protein</fullName>
    </submittedName>
</protein>
<sequence>MHEAWMFELLRSVRDIATASAMPRLAEHLDDAILIAASEVHEHLAGQDGGRVNDGQVAAALRGDTRKELH</sequence>
<organism evidence="1 2">
    <name type="scientific">Rubrimonas cliftonensis</name>
    <dbReference type="NCBI Taxonomy" id="89524"/>
    <lineage>
        <taxon>Bacteria</taxon>
        <taxon>Pseudomonadati</taxon>
        <taxon>Pseudomonadota</taxon>
        <taxon>Alphaproteobacteria</taxon>
        <taxon>Rhodobacterales</taxon>
        <taxon>Paracoccaceae</taxon>
        <taxon>Rubrimonas</taxon>
    </lineage>
</organism>